<dbReference type="PANTHER" id="PTHR11783">
    <property type="entry name" value="SULFOTRANSFERASE SULT"/>
    <property type="match status" value="1"/>
</dbReference>
<evidence type="ECO:0000256" key="2">
    <source>
        <dbReference type="ARBA" id="ARBA00022679"/>
    </source>
</evidence>
<name>A0AAV6TPC4_9ARAC</name>
<sequence length="369" mass="42608">MLAEVTRFASARAHYSPQIVSFRSLDASLVSESIVDDPILDKSNMSEGSDYLPECYLVDGFPVWKIFPVEDTRASIDYKPRDDDIFLCSFPKCGTTWALHTLALILRHGENFGADYNVMQSGLSLGREGLELAKTLPRPFAFRAHLPFYLMPWSDKAKYIYVTRNPKDTAVSSYYLLKNMMGFTGTFDEYFEYFITGRIGSGDFFDHLEGWYEQRNRPNILFVTYEEMKEDPEAAIFKMASFVDDAKFAEPLRQDRQKLENVLKYSSFKEMKVTINKSMDELASKNTAKTVDGRESELSEGLKSFFSKKEGNKDAENVSEKPKSCDFVRKGIVGDWRNHFSEEQSRRLDEKFAERTKNIEMAKAWEKYM</sequence>
<dbReference type="InterPro" id="IPR000863">
    <property type="entry name" value="Sulfotransferase_dom"/>
</dbReference>
<dbReference type="Proteomes" id="UP000827092">
    <property type="component" value="Unassembled WGS sequence"/>
</dbReference>
<keyword evidence="5" id="KW-1185">Reference proteome</keyword>
<organism evidence="4 5">
    <name type="scientific">Oedothorax gibbosus</name>
    <dbReference type="NCBI Taxonomy" id="931172"/>
    <lineage>
        <taxon>Eukaryota</taxon>
        <taxon>Metazoa</taxon>
        <taxon>Ecdysozoa</taxon>
        <taxon>Arthropoda</taxon>
        <taxon>Chelicerata</taxon>
        <taxon>Arachnida</taxon>
        <taxon>Araneae</taxon>
        <taxon>Araneomorphae</taxon>
        <taxon>Entelegynae</taxon>
        <taxon>Araneoidea</taxon>
        <taxon>Linyphiidae</taxon>
        <taxon>Erigoninae</taxon>
        <taxon>Oedothorax</taxon>
    </lineage>
</organism>
<gene>
    <name evidence="4" type="ORF">JTE90_026673</name>
</gene>
<dbReference type="Gene3D" id="3.40.50.300">
    <property type="entry name" value="P-loop containing nucleotide triphosphate hydrolases"/>
    <property type="match status" value="1"/>
</dbReference>
<feature type="domain" description="Sulfotransferase" evidence="3">
    <location>
        <begin position="82"/>
        <end position="291"/>
    </location>
</feature>
<dbReference type="SUPFAM" id="SSF52540">
    <property type="entry name" value="P-loop containing nucleoside triphosphate hydrolases"/>
    <property type="match status" value="1"/>
</dbReference>
<dbReference type="AlphaFoldDB" id="A0AAV6TPC4"/>
<protein>
    <recommendedName>
        <fullName evidence="3">Sulfotransferase domain-containing protein</fullName>
    </recommendedName>
</protein>
<evidence type="ECO:0000313" key="4">
    <source>
        <dbReference type="EMBL" id="KAG8173677.1"/>
    </source>
</evidence>
<evidence type="ECO:0000259" key="3">
    <source>
        <dbReference type="Pfam" id="PF00685"/>
    </source>
</evidence>
<keyword evidence="2" id="KW-0808">Transferase</keyword>
<evidence type="ECO:0000256" key="1">
    <source>
        <dbReference type="ARBA" id="ARBA00005771"/>
    </source>
</evidence>
<dbReference type="GO" id="GO:0008146">
    <property type="term" value="F:sulfotransferase activity"/>
    <property type="evidence" value="ECO:0007669"/>
    <property type="project" value="InterPro"/>
</dbReference>
<feature type="domain" description="Sulfotransferase" evidence="3">
    <location>
        <begin position="315"/>
        <end position="358"/>
    </location>
</feature>
<dbReference type="EMBL" id="JAFNEN010001549">
    <property type="protein sequence ID" value="KAG8173677.1"/>
    <property type="molecule type" value="Genomic_DNA"/>
</dbReference>
<accession>A0AAV6TPC4</accession>
<proteinExistence type="inferred from homology"/>
<evidence type="ECO:0000313" key="5">
    <source>
        <dbReference type="Proteomes" id="UP000827092"/>
    </source>
</evidence>
<reference evidence="4 5" key="1">
    <citation type="journal article" date="2022" name="Nat. Ecol. Evol.">
        <title>A masculinizing supergene underlies an exaggerated male reproductive morph in a spider.</title>
        <authorList>
            <person name="Hendrickx F."/>
            <person name="De Corte Z."/>
            <person name="Sonet G."/>
            <person name="Van Belleghem S.M."/>
            <person name="Kostlbacher S."/>
            <person name="Vangestel C."/>
        </authorList>
    </citation>
    <scope>NUCLEOTIDE SEQUENCE [LARGE SCALE GENOMIC DNA]</scope>
    <source>
        <strain evidence="4">W744_W776</strain>
    </source>
</reference>
<dbReference type="Pfam" id="PF00685">
    <property type="entry name" value="Sulfotransfer_1"/>
    <property type="match status" value="2"/>
</dbReference>
<comment type="similarity">
    <text evidence="1">Belongs to the sulfotransferase 1 family.</text>
</comment>
<comment type="caution">
    <text evidence="4">The sequence shown here is derived from an EMBL/GenBank/DDBJ whole genome shotgun (WGS) entry which is preliminary data.</text>
</comment>
<dbReference type="InterPro" id="IPR027417">
    <property type="entry name" value="P-loop_NTPase"/>
</dbReference>